<name>A0A8I1ECA4_PSEPU</name>
<organism evidence="1 2">
    <name type="scientific">Pseudomonas putida</name>
    <name type="common">Arthrobacter siderocapsulatus</name>
    <dbReference type="NCBI Taxonomy" id="303"/>
    <lineage>
        <taxon>Bacteria</taxon>
        <taxon>Pseudomonadati</taxon>
        <taxon>Pseudomonadota</taxon>
        <taxon>Gammaproteobacteria</taxon>
        <taxon>Pseudomonadales</taxon>
        <taxon>Pseudomonadaceae</taxon>
        <taxon>Pseudomonas</taxon>
    </lineage>
</organism>
<comment type="caution">
    <text evidence="1">The sequence shown here is derived from an EMBL/GenBank/DDBJ whole genome shotgun (WGS) entry which is preliminary data.</text>
</comment>
<accession>A0A8I1ECA4</accession>
<reference evidence="1" key="1">
    <citation type="submission" date="2020-12" db="EMBL/GenBank/DDBJ databases">
        <title>Enhanced detection system for hospital associated transmission using whole genome sequencing surveillance.</title>
        <authorList>
            <person name="Harrison L.H."/>
            <person name="Van Tyne D."/>
            <person name="Marsh J.W."/>
            <person name="Griffith M.P."/>
            <person name="Snyder D.J."/>
            <person name="Cooper V.S."/>
            <person name="Mustapha M."/>
        </authorList>
    </citation>
    <scope>NUCLEOTIDE SEQUENCE</scope>
    <source>
        <strain evidence="1">PSB00042</strain>
    </source>
</reference>
<sequence>MSPEALAVHKAKIQALFEWGVSKVQANKLLNLFDGDVLLAAGYESSVGCAVNVRGDREAWNLRRAESIKESLQISADYKISWKPEEI</sequence>
<dbReference type="Proteomes" id="UP000637061">
    <property type="component" value="Unassembled WGS sequence"/>
</dbReference>
<gene>
    <name evidence="1" type="ORF">JEU22_01875</name>
</gene>
<evidence type="ECO:0000313" key="1">
    <source>
        <dbReference type="EMBL" id="MBI6882648.1"/>
    </source>
</evidence>
<proteinExistence type="predicted"/>
<dbReference type="EMBL" id="JAEHTE010000001">
    <property type="protein sequence ID" value="MBI6882648.1"/>
    <property type="molecule type" value="Genomic_DNA"/>
</dbReference>
<dbReference type="RefSeq" id="WP_198746259.1">
    <property type="nucleotide sequence ID" value="NZ_JAEHTE010000001.1"/>
</dbReference>
<protein>
    <submittedName>
        <fullName evidence="1">Uncharacterized protein</fullName>
    </submittedName>
</protein>
<dbReference type="AlphaFoldDB" id="A0A8I1ECA4"/>
<evidence type="ECO:0000313" key="2">
    <source>
        <dbReference type="Proteomes" id="UP000637061"/>
    </source>
</evidence>